<keyword evidence="5 6" id="KW-0560">Oxidoreductase</keyword>
<comment type="similarity">
    <text evidence="2 6">Belongs to the acyl-CoA dehydrogenase family.</text>
</comment>
<comment type="caution">
    <text evidence="10">The sequence shown here is derived from an EMBL/GenBank/DDBJ whole genome shotgun (WGS) entry which is preliminary data.</text>
</comment>
<evidence type="ECO:0000313" key="10">
    <source>
        <dbReference type="EMBL" id="PJZ25027.1"/>
    </source>
</evidence>
<dbReference type="RefSeq" id="WP_008592059.1">
    <property type="nucleotide sequence ID" value="NZ_NPDL01000005.1"/>
</dbReference>
<dbReference type="Pfam" id="PF02770">
    <property type="entry name" value="Acyl-CoA_dh_M"/>
    <property type="match status" value="1"/>
</dbReference>
<evidence type="ECO:0000259" key="7">
    <source>
        <dbReference type="Pfam" id="PF00441"/>
    </source>
</evidence>
<dbReference type="InterPro" id="IPR009100">
    <property type="entry name" value="AcylCoA_DH/oxidase_NM_dom_sf"/>
</dbReference>
<gene>
    <name evidence="10" type="ORF">CH357_12480</name>
</gene>
<feature type="domain" description="Acyl-CoA dehydrogenase/oxidase C-terminal" evidence="7">
    <location>
        <begin position="233"/>
        <end position="382"/>
    </location>
</feature>
<evidence type="ECO:0000259" key="8">
    <source>
        <dbReference type="Pfam" id="PF02770"/>
    </source>
</evidence>
<accession>A0A2M9XBE5</accession>
<dbReference type="InterPro" id="IPR046373">
    <property type="entry name" value="Acyl-CoA_Oxase/DH_mid-dom_sf"/>
</dbReference>
<dbReference type="PROSITE" id="PS00073">
    <property type="entry name" value="ACYL_COA_DH_2"/>
    <property type="match status" value="1"/>
</dbReference>
<evidence type="ECO:0000256" key="4">
    <source>
        <dbReference type="ARBA" id="ARBA00022827"/>
    </source>
</evidence>
<reference evidence="10 11" key="1">
    <citation type="submission" date="2017-07" db="EMBL/GenBank/DDBJ databases">
        <title>Leptospira spp. isolated from tropical soils.</title>
        <authorList>
            <person name="Thibeaux R."/>
            <person name="Iraola G."/>
            <person name="Ferres I."/>
            <person name="Bierque E."/>
            <person name="Girault D."/>
            <person name="Soupe-Gilbert M.-E."/>
            <person name="Picardeau M."/>
            <person name="Goarant C."/>
        </authorList>
    </citation>
    <scope>NUCLEOTIDE SEQUENCE [LARGE SCALE GENOMIC DNA]</scope>
    <source>
        <strain evidence="10 11">MCA1-C-A1</strain>
    </source>
</reference>
<dbReference type="FunFam" id="1.20.140.10:FF:000011">
    <property type="entry name" value="Medium-chain specific acyl-CoA dehydrogenase, mitochondrial"/>
    <property type="match status" value="1"/>
</dbReference>
<dbReference type="PROSITE" id="PS00072">
    <property type="entry name" value="ACYL_COA_DH_1"/>
    <property type="match status" value="1"/>
</dbReference>
<dbReference type="PANTHER" id="PTHR43884:SF12">
    <property type="entry name" value="ISOVALERYL-COA DEHYDROGENASE, MITOCHONDRIAL-RELATED"/>
    <property type="match status" value="1"/>
</dbReference>
<dbReference type="InterPro" id="IPR037069">
    <property type="entry name" value="AcylCoA_DH/ox_N_sf"/>
</dbReference>
<evidence type="ECO:0000313" key="11">
    <source>
        <dbReference type="Proteomes" id="UP000232196"/>
    </source>
</evidence>
<keyword evidence="4 6" id="KW-0274">FAD</keyword>
<dbReference type="FunFam" id="2.40.110.10:FF:000001">
    <property type="entry name" value="Acyl-CoA dehydrogenase, mitochondrial"/>
    <property type="match status" value="1"/>
</dbReference>
<dbReference type="OrthoDB" id="335553at2"/>
<dbReference type="AlphaFoldDB" id="A0A2M9XBE5"/>
<dbReference type="EMBL" id="NPDN01000006">
    <property type="protein sequence ID" value="PJZ25027.1"/>
    <property type="molecule type" value="Genomic_DNA"/>
</dbReference>
<keyword evidence="3 6" id="KW-0285">Flavoprotein</keyword>
<dbReference type="PIRSF" id="PIRSF016578">
    <property type="entry name" value="HsaA"/>
    <property type="match status" value="1"/>
</dbReference>
<dbReference type="GO" id="GO:0050660">
    <property type="term" value="F:flavin adenine dinucleotide binding"/>
    <property type="evidence" value="ECO:0007669"/>
    <property type="project" value="InterPro"/>
</dbReference>
<dbReference type="GO" id="GO:0003995">
    <property type="term" value="F:acyl-CoA dehydrogenase activity"/>
    <property type="evidence" value="ECO:0007669"/>
    <property type="project" value="InterPro"/>
</dbReference>
<protein>
    <submittedName>
        <fullName evidence="10">Acyl-CoA dehydrogenase</fullName>
    </submittedName>
</protein>
<dbReference type="InterPro" id="IPR009075">
    <property type="entry name" value="AcylCo_DH/oxidase_C"/>
</dbReference>
<dbReference type="Gene3D" id="1.20.140.10">
    <property type="entry name" value="Butyryl-CoA Dehydrogenase, subunit A, domain 3"/>
    <property type="match status" value="1"/>
</dbReference>
<evidence type="ECO:0000256" key="2">
    <source>
        <dbReference type="ARBA" id="ARBA00009347"/>
    </source>
</evidence>
<evidence type="ECO:0000259" key="9">
    <source>
        <dbReference type="Pfam" id="PF02771"/>
    </source>
</evidence>
<dbReference type="Pfam" id="PF00441">
    <property type="entry name" value="Acyl-CoA_dh_1"/>
    <property type="match status" value="1"/>
</dbReference>
<dbReference type="Proteomes" id="UP000232196">
    <property type="component" value="Unassembled WGS sequence"/>
</dbReference>
<dbReference type="InterPro" id="IPR013786">
    <property type="entry name" value="AcylCoA_DH/ox_N"/>
</dbReference>
<name>A0A2M9XBE5_9LEPT</name>
<comment type="cofactor">
    <cofactor evidence="1 6">
        <name>FAD</name>
        <dbReference type="ChEBI" id="CHEBI:57692"/>
    </cofactor>
</comment>
<evidence type="ECO:0000256" key="6">
    <source>
        <dbReference type="RuleBase" id="RU362125"/>
    </source>
</evidence>
<evidence type="ECO:0000256" key="5">
    <source>
        <dbReference type="ARBA" id="ARBA00023002"/>
    </source>
</evidence>
<dbReference type="Gene3D" id="2.40.110.10">
    <property type="entry name" value="Butyryl-CoA Dehydrogenase, subunit A, domain 2"/>
    <property type="match status" value="1"/>
</dbReference>
<feature type="domain" description="Acyl-CoA dehydrogenase/oxidase N-terminal" evidence="9">
    <location>
        <begin position="11"/>
        <end position="121"/>
    </location>
</feature>
<evidence type="ECO:0000256" key="1">
    <source>
        <dbReference type="ARBA" id="ARBA00001974"/>
    </source>
</evidence>
<dbReference type="InterPro" id="IPR006091">
    <property type="entry name" value="Acyl-CoA_Oxase/DH_mid-dom"/>
</dbReference>
<organism evidence="10 11">
    <name type="scientific">Leptospira hartskeerlii</name>
    <dbReference type="NCBI Taxonomy" id="2023177"/>
    <lineage>
        <taxon>Bacteria</taxon>
        <taxon>Pseudomonadati</taxon>
        <taxon>Spirochaetota</taxon>
        <taxon>Spirochaetia</taxon>
        <taxon>Leptospirales</taxon>
        <taxon>Leptospiraceae</taxon>
        <taxon>Leptospira</taxon>
    </lineage>
</organism>
<dbReference type="Pfam" id="PF02771">
    <property type="entry name" value="Acyl-CoA_dh_N"/>
    <property type="match status" value="1"/>
</dbReference>
<dbReference type="SUPFAM" id="SSF47203">
    <property type="entry name" value="Acyl-CoA dehydrogenase C-terminal domain-like"/>
    <property type="match status" value="1"/>
</dbReference>
<keyword evidence="11" id="KW-1185">Reference proteome</keyword>
<proteinExistence type="inferred from homology"/>
<sequence length="393" mass="42948">MNSPLQFELPEELQQLRELVRDVVRKEVVPNRMHYDENNEYPKAILQKFKEAGLYQALFDEEHGGLGYGMMGGIVLAEEVSWGCLGVNTAFTSTKLGALPIDVGGTKAQKDKWLPLLASGEKTAAFGLSEPGAGSDVPAMATTAVKKGDRYVLNGTKQWISSAGQADIYTVFAMTDKDRGPRGISCFIIEKGTKGFSFGKKEDKLGIRCSETRQLIMEDCEIPEENLLGGKENMGFLHAFKTLILSRPAVAAGAVGLMQGAFDAAIEYAREREQFGTTIASFQAIQHMLADMAIKIEGSRLLTYKAGVYAETFHKDAAKFSAMAKCYASDSSVQVASDAVQIFGGYGYTKEYPVEKFYRDAKILQIYEGTSQIQRNEIAAGLIKDAASKNKKG</sequence>
<dbReference type="Gene3D" id="1.10.540.10">
    <property type="entry name" value="Acyl-CoA dehydrogenase/oxidase, N-terminal domain"/>
    <property type="match status" value="1"/>
</dbReference>
<dbReference type="InterPro" id="IPR006089">
    <property type="entry name" value="Acyl-CoA_DH_CS"/>
</dbReference>
<feature type="domain" description="Acyl-CoA oxidase/dehydrogenase middle" evidence="8">
    <location>
        <begin position="125"/>
        <end position="220"/>
    </location>
</feature>
<evidence type="ECO:0000256" key="3">
    <source>
        <dbReference type="ARBA" id="ARBA00022630"/>
    </source>
</evidence>
<dbReference type="PANTHER" id="PTHR43884">
    <property type="entry name" value="ACYL-COA DEHYDROGENASE"/>
    <property type="match status" value="1"/>
</dbReference>
<dbReference type="SUPFAM" id="SSF56645">
    <property type="entry name" value="Acyl-CoA dehydrogenase NM domain-like"/>
    <property type="match status" value="1"/>
</dbReference>
<dbReference type="InterPro" id="IPR036250">
    <property type="entry name" value="AcylCo_DH-like_C"/>
</dbReference>